<dbReference type="GO" id="GO:0016740">
    <property type="term" value="F:transferase activity"/>
    <property type="evidence" value="ECO:0007669"/>
    <property type="project" value="UniProtKB-KW"/>
</dbReference>
<comment type="similarity">
    <text evidence="11">Belongs to the ApbE family.</text>
</comment>
<evidence type="ECO:0000256" key="3">
    <source>
        <dbReference type="ARBA" id="ARBA00016337"/>
    </source>
</evidence>
<dbReference type="Gene3D" id="3.10.520.10">
    <property type="entry name" value="ApbE-like domains"/>
    <property type="match status" value="1"/>
</dbReference>
<evidence type="ECO:0000256" key="10">
    <source>
        <dbReference type="ARBA" id="ARBA00048540"/>
    </source>
</evidence>
<evidence type="ECO:0000256" key="4">
    <source>
        <dbReference type="ARBA" id="ARBA00022630"/>
    </source>
</evidence>
<dbReference type="EC" id="2.7.1.180" evidence="2 11"/>
<dbReference type="EMBL" id="JBHUOX010000006">
    <property type="protein sequence ID" value="MFD3000608.1"/>
    <property type="molecule type" value="Genomic_DNA"/>
</dbReference>
<evidence type="ECO:0000256" key="7">
    <source>
        <dbReference type="ARBA" id="ARBA00022827"/>
    </source>
</evidence>
<dbReference type="SUPFAM" id="SSF143631">
    <property type="entry name" value="ApbE-like"/>
    <property type="match status" value="1"/>
</dbReference>
<evidence type="ECO:0000313" key="12">
    <source>
        <dbReference type="EMBL" id="MFD3000608.1"/>
    </source>
</evidence>
<evidence type="ECO:0000256" key="1">
    <source>
        <dbReference type="ARBA" id="ARBA00001946"/>
    </source>
</evidence>
<accession>A0ABW6BRZ1</accession>
<sequence>MRLLLLCLLSSLFFISRPSELKQFNIRGFAQGTSYQITYYAEDSTITKAQVTSLLAQLDSSLSIYKPYSLISQFNNSTTGLRVDKHLQKVVKEALKVSRKTDGAFDITVQPLVQAWGFGAEPVSALPDSASVQALLKCVGAGKIKLRKDHLKKQIPCARIDVNGIAQGYSVDVLAGFLDKKGISNYLVELGGEIRVKGRKPGGRPMAIGIEGPVEGNPDDAYPIQKVITLEKGAVTSSGNYRKFYQSGSKKFSHLINPKTGYPLDNELISVTVWAEDAMTADAFDNALMGMGLEKGLHFANRKKGLEAYFIFRKADNTVADTATAGFYKLMR</sequence>
<organism evidence="12 13">
    <name type="scientific">Pontibacter toksunensis</name>
    <dbReference type="NCBI Taxonomy" id="1332631"/>
    <lineage>
        <taxon>Bacteria</taxon>
        <taxon>Pseudomonadati</taxon>
        <taxon>Bacteroidota</taxon>
        <taxon>Cytophagia</taxon>
        <taxon>Cytophagales</taxon>
        <taxon>Hymenobacteraceae</taxon>
        <taxon>Pontibacter</taxon>
    </lineage>
</organism>
<keyword evidence="4 11" id="KW-0285">Flavoprotein</keyword>
<evidence type="ECO:0000313" key="13">
    <source>
        <dbReference type="Proteomes" id="UP001597641"/>
    </source>
</evidence>
<dbReference type="InterPro" id="IPR024932">
    <property type="entry name" value="ApbE"/>
</dbReference>
<proteinExistence type="inferred from homology"/>
<comment type="caution">
    <text evidence="12">The sequence shown here is derived from an EMBL/GenBank/DDBJ whole genome shotgun (WGS) entry which is preliminary data.</text>
</comment>
<dbReference type="Pfam" id="PF02424">
    <property type="entry name" value="ApbE"/>
    <property type="match status" value="1"/>
</dbReference>
<dbReference type="RefSeq" id="WP_377483807.1">
    <property type="nucleotide sequence ID" value="NZ_JBHUOX010000006.1"/>
</dbReference>
<dbReference type="InterPro" id="IPR003374">
    <property type="entry name" value="ApbE-like_sf"/>
</dbReference>
<name>A0ABW6BRZ1_9BACT</name>
<evidence type="ECO:0000256" key="8">
    <source>
        <dbReference type="ARBA" id="ARBA00022842"/>
    </source>
</evidence>
<keyword evidence="13" id="KW-1185">Reference proteome</keyword>
<dbReference type="PIRSF" id="PIRSF006268">
    <property type="entry name" value="ApbE"/>
    <property type="match status" value="1"/>
</dbReference>
<evidence type="ECO:0000256" key="2">
    <source>
        <dbReference type="ARBA" id="ARBA00011955"/>
    </source>
</evidence>
<reference evidence="13" key="1">
    <citation type="journal article" date="2019" name="Int. J. Syst. Evol. Microbiol.">
        <title>The Global Catalogue of Microorganisms (GCM) 10K type strain sequencing project: providing services to taxonomists for standard genome sequencing and annotation.</title>
        <authorList>
            <consortium name="The Broad Institute Genomics Platform"/>
            <consortium name="The Broad Institute Genome Sequencing Center for Infectious Disease"/>
            <person name="Wu L."/>
            <person name="Ma J."/>
        </authorList>
    </citation>
    <scope>NUCLEOTIDE SEQUENCE [LARGE SCALE GENOMIC DNA]</scope>
    <source>
        <strain evidence="13">KCTC 23984</strain>
    </source>
</reference>
<keyword evidence="7 11" id="KW-0274">FAD</keyword>
<keyword evidence="8 11" id="KW-0460">Magnesium</keyword>
<gene>
    <name evidence="12" type="ORF">ACFS7Z_09580</name>
</gene>
<keyword evidence="5 11" id="KW-0808">Transferase</keyword>
<dbReference type="PANTHER" id="PTHR30040">
    <property type="entry name" value="THIAMINE BIOSYNTHESIS LIPOPROTEIN APBE"/>
    <property type="match status" value="1"/>
</dbReference>
<keyword evidence="6 11" id="KW-0479">Metal-binding</keyword>
<dbReference type="Proteomes" id="UP001597641">
    <property type="component" value="Unassembled WGS sequence"/>
</dbReference>
<comment type="cofactor">
    <cofactor evidence="1">
        <name>Mg(2+)</name>
        <dbReference type="ChEBI" id="CHEBI:18420"/>
    </cofactor>
</comment>
<evidence type="ECO:0000256" key="9">
    <source>
        <dbReference type="ARBA" id="ARBA00031306"/>
    </source>
</evidence>
<evidence type="ECO:0000256" key="11">
    <source>
        <dbReference type="PIRNR" id="PIRNR006268"/>
    </source>
</evidence>
<protein>
    <recommendedName>
        <fullName evidence="3 11">FAD:protein FMN transferase</fullName>
        <ecNumber evidence="2 11">2.7.1.180</ecNumber>
    </recommendedName>
    <alternativeName>
        <fullName evidence="9 11">Flavin transferase</fullName>
    </alternativeName>
</protein>
<evidence type="ECO:0000256" key="5">
    <source>
        <dbReference type="ARBA" id="ARBA00022679"/>
    </source>
</evidence>
<evidence type="ECO:0000256" key="6">
    <source>
        <dbReference type="ARBA" id="ARBA00022723"/>
    </source>
</evidence>
<comment type="catalytic activity">
    <reaction evidence="10 11">
        <text>L-threonyl-[protein] + FAD = FMN-L-threonyl-[protein] + AMP + H(+)</text>
        <dbReference type="Rhea" id="RHEA:36847"/>
        <dbReference type="Rhea" id="RHEA-COMP:11060"/>
        <dbReference type="Rhea" id="RHEA-COMP:11061"/>
        <dbReference type="ChEBI" id="CHEBI:15378"/>
        <dbReference type="ChEBI" id="CHEBI:30013"/>
        <dbReference type="ChEBI" id="CHEBI:57692"/>
        <dbReference type="ChEBI" id="CHEBI:74257"/>
        <dbReference type="ChEBI" id="CHEBI:456215"/>
        <dbReference type="EC" id="2.7.1.180"/>
    </reaction>
</comment>
<dbReference type="PANTHER" id="PTHR30040:SF2">
    <property type="entry name" value="FAD:PROTEIN FMN TRANSFERASE"/>
    <property type="match status" value="1"/>
</dbReference>